<dbReference type="GeneID" id="34519024"/>
<organism evidence="4 5">
    <name type="scientific">Kuraishia capsulata CBS 1993</name>
    <dbReference type="NCBI Taxonomy" id="1382522"/>
    <lineage>
        <taxon>Eukaryota</taxon>
        <taxon>Fungi</taxon>
        <taxon>Dikarya</taxon>
        <taxon>Ascomycota</taxon>
        <taxon>Saccharomycotina</taxon>
        <taxon>Pichiomycetes</taxon>
        <taxon>Pichiales</taxon>
        <taxon>Pichiaceae</taxon>
        <taxon>Kuraishia</taxon>
    </lineage>
</organism>
<dbReference type="RefSeq" id="XP_022457636.1">
    <property type="nucleotide sequence ID" value="XM_022603790.1"/>
</dbReference>
<dbReference type="STRING" id="1382522.W6MHC3"/>
<reference evidence="4" key="1">
    <citation type="submission" date="2013-12" db="EMBL/GenBank/DDBJ databases">
        <authorList>
            <person name="Genoscope - CEA"/>
        </authorList>
    </citation>
    <scope>NUCLEOTIDE SEQUENCE</scope>
    <source>
        <strain evidence="4">CBS 1993</strain>
    </source>
</reference>
<feature type="compositionally biased region" description="Basic and acidic residues" evidence="1">
    <location>
        <begin position="138"/>
        <end position="163"/>
    </location>
</feature>
<dbReference type="OrthoDB" id="5961at2759"/>
<dbReference type="Proteomes" id="UP000019384">
    <property type="component" value="Unassembled WGS sequence"/>
</dbReference>
<proteinExistence type="predicted"/>
<evidence type="ECO:0000256" key="1">
    <source>
        <dbReference type="SAM" id="MobiDB-lite"/>
    </source>
</evidence>
<dbReference type="EMBL" id="HG793126">
    <property type="protein sequence ID" value="CDK25624.1"/>
    <property type="molecule type" value="Genomic_DNA"/>
</dbReference>
<feature type="transmembrane region" description="Helical" evidence="2">
    <location>
        <begin position="221"/>
        <end position="247"/>
    </location>
</feature>
<dbReference type="GO" id="GO:0031965">
    <property type="term" value="C:nuclear membrane"/>
    <property type="evidence" value="ECO:0007669"/>
    <property type="project" value="InterPro"/>
</dbReference>
<protein>
    <recommendedName>
        <fullName evidence="3">Brl1/Brr6 domain-containing protein</fullName>
    </recommendedName>
</protein>
<feature type="compositionally biased region" description="Low complexity" evidence="1">
    <location>
        <begin position="380"/>
        <end position="395"/>
    </location>
</feature>
<feature type="domain" description="Brl1/Brr6" evidence="3">
    <location>
        <begin position="226"/>
        <end position="359"/>
    </location>
</feature>
<evidence type="ECO:0000256" key="2">
    <source>
        <dbReference type="SAM" id="Phobius"/>
    </source>
</evidence>
<feature type="region of interest" description="Disordered" evidence="1">
    <location>
        <begin position="1"/>
        <end position="93"/>
    </location>
</feature>
<keyword evidence="2" id="KW-0472">Membrane</keyword>
<dbReference type="InterPro" id="IPR040202">
    <property type="entry name" value="Brl1/Brr6"/>
</dbReference>
<name>W6MHC3_9ASCO</name>
<dbReference type="AlphaFoldDB" id="W6MHC3"/>
<feature type="compositionally biased region" description="Polar residues" evidence="1">
    <location>
        <begin position="82"/>
        <end position="92"/>
    </location>
</feature>
<dbReference type="PANTHER" id="PTHR28136">
    <property type="entry name" value="NUCLEUS EXPORT PROTEIN BRR6"/>
    <property type="match status" value="1"/>
</dbReference>
<feature type="transmembrane region" description="Helical" evidence="2">
    <location>
        <begin position="337"/>
        <end position="355"/>
    </location>
</feature>
<keyword evidence="2" id="KW-1133">Transmembrane helix</keyword>
<dbReference type="GO" id="GO:0006998">
    <property type="term" value="P:nuclear envelope organization"/>
    <property type="evidence" value="ECO:0007669"/>
    <property type="project" value="InterPro"/>
</dbReference>
<sequence>MASVDSFSDDVLSEEGSFSQIELPKIHKTPKHELQERFDKAVKARGESFSPSPKKISRPLLDKTNIKAPDFAGFKKPERNSEQTSAADLQQKTKYENPVVAAHMLLSTDAQKMNTPVSSPLFTKVRNLHPDLLPKSLTDPKSEPKSEPKQVRPEESFKNKPDLSKSASQPKSKLPSLDEEMDALADEPTEATESFDEDSVRVHQHIYTQKMGWRRIISDPAIPYVLSLYLQLFFNIVLVSMIGYFIFSFVSTVRADVENKIEIYATEVLQETSLCSREYLRNNCSPGKRVPYLEKACMAWERCMNRDPASVGRAKIGAETFAEIINGFVKPISWKSIFTLLLLTVGSLVFTNAAFGSYRNFSSDNAHPPPHPQSQEQEHTQQYSPVRSPSRSSPVKSQPLLRNTPASMVPPTPHRAPVTPRGSNVRRSGMRFGSALRYQEAEKQINTSPILSSLAHRQNHRY</sequence>
<dbReference type="GO" id="GO:0055088">
    <property type="term" value="P:lipid homeostasis"/>
    <property type="evidence" value="ECO:0007669"/>
    <property type="project" value="InterPro"/>
</dbReference>
<evidence type="ECO:0000313" key="5">
    <source>
        <dbReference type="Proteomes" id="UP000019384"/>
    </source>
</evidence>
<evidence type="ECO:0000259" key="3">
    <source>
        <dbReference type="SMART" id="SM01042"/>
    </source>
</evidence>
<keyword evidence="2" id="KW-0812">Transmembrane</keyword>
<feature type="region of interest" description="Disordered" evidence="1">
    <location>
        <begin position="361"/>
        <end position="427"/>
    </location>
</feature>
<gene>
    <name evidence="4" type="ORF">KUCA_T00001594001</name>
</gene>
<dbReference type="InterPro" id="IPR018767">
    <property type="entry name" value="Brl1/Brr6_dom"/>
</dbReference>
<evidence type="ECO:0000313" key="4">
    <source>
        <dbReference type="EMBL" id="CDK25624.1"/>
    </source>
</evidence>
<feature type="region of interest" description="Disordered" evidence="1">
    <location>
        <begin position="131"/>
        <end position="177"/>
    </location>
</feature>
<dbReference type="PANTHER" id="PTHR28136:SF1">
    <property type="entry name" value="NUCLEUS EXPORT PROTEIN BRL1"/>
    <property type="match status" value="1"/>
</dbReference>
<dbReference type="Pfam" id="PF10104">
    <property type="entry name" value="Brr6_like_C_C"/>
    <property type="match status" value="1"/>
</dbReference>
<accession>W6MHC3</accession>
<dbReference type="SMART" id="SM01042">
    <property type="entry name" value="Brr6_like_C_C"/>
    <property type="match status" value="1"/>
</dbReference>
<reference evidence="4" key="2">
    <citation type="submission" date="2014-02" db="EMBL/GenBank/DDBJ databases">
        <title>Complete DNA sequence of /Kuraishia capsulata/ illustrates novel genomic features among budding yeasts (/Saccharomycotina/).</title>
        <authorList>
            <person name="Morales L."/>
            <person name="Noel B."/>
            <person name="Porcel B."/>
            <person name="Marcet-Houben M."/>
            <person name="Hullo M-F."/>
            <person name="Sacerdot C."/>
            <person name="Tekaia F."/>
            <person name="Leh-Louis V."/>
            <person name="Despons L."/>
            <person name="Khanna V."/>
            <person name="Aury J-M."/>
            <person name="Barbe V."/>
            <person name="Couloux A."/>
            <person name="Labadie K."/>
            <person name="Pelletier E."/>
            <person name="Souciet J-L."/>
            <person name="Boekhout T."/>
            <person name="Gabaldon T."/>
            <person name="Wincker P."/>
            <person name="Dujon B."/>
        </authorList>
    </citation>
    <scope>NUCLEOTIDE SEQUENCE</scope>
    <source>
        <strain evidence="4">CBS 1993</strain>
    </source>
</reference>
<dbReference type="HOGENOM" id="CLU_591922_0_0_1"/>
<keyword evidence="5" id="KW-1185">Reference proteome</keyword>
<feature type="compositionally biased region" description="Basic and acidic residues" evidence="1">
    <location>
        <begin position="31"/>
        <end position="46"/>
    </location>
</feature>